<protein>
    <submittedName>
        <fullName evidence="2">Uncharacterized protein LOC113506079</fullName>
    </submittedName>
</protein>
<evidence type="ECO:0000313" key="2">
    <source>
        <dbReference type="RefSeq" id="XP_026744740.1"/>
    </source>
</evidence>
<accession>A0A7E5WV77</accession>
<reference evidence="2" key="1">
    <citation type="submission" date="2025-08" db="UniProtKB">
        <authorList>
            <consortium name="RefSeq"/>
        </authorList>
    </citation>
    <scope>IDENTIFICATION</scope>
</reference>
<name>A0A7E5WV77_TRINI</name>
<dbReference type="InterPro" id="IPR036875">
    <property type="entry name" value="Znf_CCHC_sf"/>
</dbReference>
<dbReference type="Proteomes" id="UP000322000">
    <property type="component" value="Chromosome 28"/>
</dbReference>
<dbReference type="SUPFAM" id="SSF57756">
    <property type="entry name" value="Retrovirus zinc finger-like domains"/>
    <property type="match status" value="1"/>
</dbReference>
<proteinExistence type="predicted"/>
<organism evidence="1 2">
    <name type="scientific">Trichoplusia ni</name>
    <name type="common">Cabbage looper</name>
    <dbReference type="NCBI Taxonomy" id="7111"/>
    <lineage>
        <taxon>Eukaryota</taxon>
        <taxon>Metazoa</taxon>
        <taxon>Ecdysozoa</taxon>
        <taxon>Arthropoda</taxon>
        <taxon>Hexapoda</taxon>
        <taxon>Insecta</taxon>
        <taxon>Pterygota</taxon>
        <taxon>Neoptera</taxon>
        <taxon>Endopterygota</taxon>
        <taxon>Lepidoptera</taxon>
        <taxon>Glossata</taxon>
        <taxon>Ditrysia</taxon>
        <taxon>Noctuoidea</taxon>
        <taxon>Noctuidae</taxon>
        <taxon>Plusiinae</taxon>
        <taxon>Trichoplusia</taxon>
    </lineage>
</organism>
<dbReference type="KEGG" id="tnl:113506079"/>
<dbReference type="GO" id="GO:0003676">
    <property type="term" value="F:nucleic acid binding"/>
    <property type="evidence" value="ECO:0007669"/>
    <property type="project" value="InterPro"/>
</dbReference>
<dbReference type="Gene3D" id="4.10.60.10">
    <property type="entry name" value="Zinc finger, CCHC-type"/>
    <property type="match status" value="1"/>
</dbReference>
<dbReference type="AlphaFoldDB" id="A0A7E5WV77"/>
<dbReference type="RefSeq" id="XP_026744740.1">
    <property type="nucleotide sequence ID" value="XM_026888939.1"/>
</dbReference>
<dbReference type="OrthoDB" id="6772952at2759"/>
<dbReference type="GeneID" id="113506079"/>
<dbReference type="InParanoid" id="A0A7E5WV77"/>
<sequence>MGMLPGSDREKLFAKNLAGLTLSKAMELAENARSARAAAGAGEQAAPREVFKVTQAPGPATPPQRKAIPSSDFKGQCQVCGYHNHETSQCRFAKAKCRKCNATGHLRKMCKKINFVDLKAEDESDDDVFAK</sequence>
<evidence type="ECO:0000313" key="1">
    <source>
        <dbReference type="Proteomes" id="UP000322000"/>
    </source>
</evidence>
<dbReference type="GO" id="GO:0008270">
    <property type="term" value="F:zinc ion binding"/>
    <property type="evidence" value="ECO:0007669"/>
    <property type="project" value="InterPro"/>
</dbReference>
<keyword evidence="1" id="KW-1185">Reference proteome</keyword>
<gene>
    <name evidence="2" type="primary">LOC113506079</name>
</gene>